<feature type="compositionally biased region" description="Polar residues" evidence="1">
    <location>
        <begin position="39"/>
        <end position="53"/>
    </location>
</feature>
<dbReference type="AlphaFoldDB" id="A0A9J6FVI8"/>
<dbReference type="EMBL" id="JABSTR010000004">
    <property type="protein sequence ID" value="KAH9366839.1"/>
    <property type="molecule type" value="Genomic_DNA"/>
</dbReference>
<accession>A0A9J6FVI8</accession>
<evidence type="ECO:0000313" key="3">
    <source>
        <dbReference type="Proteomes" id="UP000821853"/>
    </source>
</evidence>
<dbReference type="Proteomes" id="UP000821853">
    <property type="component" value="Chromosome 2"/>
</dbReference>
<dbReference type="OMA" id="ENCTRIV"/>
<feature type="region of interest" description="Disordered" evidence="1">
    <location>
        <begin position="35"/>
        <end position="56"/>
    </location>
</feature>
<name>A0A9J6FVI8_HAELO</name>
<keyword evidence="3" id="KW-1185">Reference proteome</keyword>
<proteinExistence type="predicted"/>
<comment type="caution">
    <text evidence="2">The sequence shown here is derived from an EMBL/GenBank/DDBJ whole genome shotgun (WGS) entry which is preliminary data.</text>
</comment>
<gene>
    <name evidence="2" type="ORF">HPB48_022773</name>
</gene>
<dbReference type="VEuPathDB" id="VectorBase:HLOH_058588"/>
<organism evidence="2 3">
    <name type="scientific">Haemaphysalis longicornis</name>
    <name type="common">Bush tick</name>
    <dbReference type="NCBI Taxonomy" id="44386"/>
    <lineage>
        <taxon>Eukaryota</taxon>
        <taxon>Metazoa</taxon>
        <taxon>Ecdysozoa</taxon>
        <taxon>Arthropoda</taxon>
        <taxon>Chelicerata</taxon>
        <taxon>Arachnida</taxon>
        <taxon>Acari</taxon>
        <taxon>Parasitiformes</taxon>
        <taxon>Ixodida</taxon>
        <taxon>Ixodoidea</taxon>
        <taxon>Ixodidae</taxon>
        <taxon>Haemaphysalinae</taxon>
        <taxon>Haemaphysalis</taxon>
    </lineage>
</organism>
<protein>
    <submittedName>
        <fullName evidence="2">Uncharacterized protein</fullName>
    </submittedName>
</protein>
<sequence length="170" mass="19610">MEYTMEAEDISPEEYKDQKLWSRAVKAHDDLFAKKKSADTTASPPGVTETVQGKNAKKETLKRVNYPTKRRQPLPRLPMSDYKIIYRTGGSLDWHPVNGGMLLQTVLQMVCRCANVDFAIARTQEKLRINPFYNSFTSSTPSEERMKRYVKLQGLQIKDQQHPPRAYSKK</sequence>
<evidence type="ECO:0000256" key="1">
    <source>
        <dbReference type="SAM" id="MobiDB-lite"/>
    </source>
</evidence>
<evidence type="ECO:0000313" key="2">
    <source>
        <dbReference type="EMBL" id="KAH9366839.1"/>
    </source>
</evidence>
<reference evidence="2 3" key="1">
    <citation type="journal article" date="2020" name="Cell">
        <title>Large-Scale Comparative Analyses of Tick Genomes Elucidate Their Genetic Diversity and Vector Capacities.</title>
        <authorList>
            <consortium name="Tick Genome and Microbiome Consortium (TIGMIC)"/>
            <person name="Jia N."/>
            <person name="Wang J."/>
            <person name="Shi W."/>
            <person name="Du L."/>
            <person name="Sun Y."/>
            <person name="Zhan W."/>
            <person name="Jiang J.F."/>
            <person name="Wang Q."/>
            <person name="Zhang B."/>
            <person name="Ji P."/>
            <person name="Bell-Sakyi L."/>
            <person name="Cui X.M."/>
            <person name="Yuan T.T."/>
            <person name="Jiang B.G."/>
            <person name="Yang W.F."/>
            <person name="Lam T.T."/>
            <person name="Chang Q.C."/>
            <person name="Ding S.J."/>
            <person name="Wang X.J."/>
            <person name="Zhu J.G."/>
            <person name="Ruan X.D."/>
            <person name="Zhao L."/>
            <person name="Wei J.T."/>
            <person name="Ye R.Z."/>
            <person name="Que T.C."/>
            <person name="Du C.H."/>
            <person name="Zhou Y.H."/>
            <person name="Cheng J.X."/>
            <person name="Dai P.F."/>
            <person name="Guo W.B."/>
            <person name="Han X.H."/>
            <person name="Huang E.J."/>
            <person name="Li L.F."/>
            <person name="Wei W."/>
            <person name="Gao Y.C."/>
            <person name="Liu J.Z."/>
            <person name="Shao H.Z."/>
            <person name="Wang X."/>
            <person name="Wang C.C."/>
            <person name="Yang T.C."/>
            <person name="Huo Q.B."/>
            <person name="Li W."/>
            <person name="Chen H.Y."/>
            <person name="Chen S.E."/>
            <person name="Zhou L.G."/>
            <person name="Ni X.B."/>
            <person name="Tian J.H."/>
            <person name="Sheng Y."/>
            <person name="Liu T."/>
            <person name="Pan Y.S."/>
            <person name="Xia L.Y."/>
            <person name="Li J."/>
            <person name="Zhao F."/>
            <person name="Cao W.C."/>
        </authorList>
    </citation>
    <scope>NUCLEOTIDE SEQUENCE [LARGE SCALE GENOMIC DNA]</scope>
    <source>
        <strain evidence="2">HaeL-2018</strain>
    </source>
</reference>